<name>A0A1H3G5X3_9PSEU</name>
<keyword evidence="2 5" id="KW-0238">DNA-binding</keyword>
<dbReference type="PRINTS" id="PR00598">
    <property type="entry name" value="HTHMARR"/>
</dbReference>
<evidence type="ECO:0000313" key="6">
    <source>
        <dbReference type="Proteomes" id="UP000199515"/>
    </source>
</evidence>
<evidence type="ECO:0000259" key="4">
    <source>
        <dbReference type="PROSITE" id="PS50995"/>
    </source>
</evidence>
<dbReference type="InterPro" id="IPR039422">
    <property type="entry name" value="MarR/SlyA-like"/>
</dbReference>
<evidence type="ECO:0000313" key="5">
    <source>
        <dbReference type="EMBL" id="SDX97759.1"/>
    </source>
</evidence>
<dbReference type="EMBL" id="FNON01000004">
    <property type="protein sequence ID" value="SDX97759.1"/>
    <property type="molecule type" value="Genomic_DNA"/>
</dbReference>
<dbReference type="GO" id="GO:0006950">
    <property type="term" value="P:response to stress"/>
    <property type="evidence" value="ECO:0007669"/>
    <property type="project" value="TreeGrafter"/>
</dbReference>
<evidence type="ECO:0000256" key="1">
    <source>
        <dbReference type="ARBA" id="ARBA00023015"/>
    </source>
</evidence>
<dbReference type="AlphaFoldDB" id="A0A1H3G5X3"/>
<dbReference type="GO" id="GO:0003677">
    <property type="term" value="F:DNA binding"/>
    <property type="evidence" value="ECO:0007669"/>
    <property type="project" value="UniProtKB-KW"/>
</dbReference>
<keyword evidence="6" id="KW-1185">Reference proteome</keyword>
<dbReference type="RefSeq" id="WP_245757409.1">
    <property type="nucleotide sequence ID" value="NZ_FNON01000004.1"/>
</dbReference>
<dbReference type="InterPro" id="IPR036390">
    <property type="entry name" value="WH_DNA-bd_sf"/>
</dbReference>
<keyword evidence="1" id="KW-0805">Transcription regulation</keyword>
<gene>
    <name evidence="5" type="ORF">SAMN05421504_104110</name>
</gene>
<accession>A0A1H3G5X3</accession>
<dbReference type="PANTHER" id="PTHR33164">
    <property type="entry name" value="TRANSCRIPTIONAL REGULATOR, MARR FAMILY"/>
    <property type="match status" value="1"/>
</dbReference>
<dbReference type="Proteomes" id="UP000199515">
    <property type="component" value="Unassembled WGS sequence"/>
</dbReference>
<dbReference type="Pfam" id="PF01047">
    <property type="entry name" value="MarR"/>
    <property type="match status" value="1"/>
</dbReference>
<dbReference type="PROSITE" id="PS50995">
    <property type="entry name" value="HTH_MARR_2"/>
    <property type="match status" value="1"/>
</dbReference>
<sequence>MEDNTPALLYLAYLRLSEEINEAGKAADPDVRPAHATVFINMEHEGIRLTRLAEKAVMTPQAMGELVDDLEKLGYVRRIPDPGDRRAKLIVFTERGERAVETAFTLIGELERKLRDFIGVETLEQMHRALRKIIDEY</sequence>
<keyword evidence="3" id="KW-0804">Transcription</keyword>
<organism evidence="5 6">
    <name type="scientific">Amycolatopsis xylanica</name>
    <dbReference type="NCBI Taxonomy" id="589385"/>
    <lineage>
        <taxon>Bacteria</taxon>
        <taxon>Bacillati</taxon>
        <taxon>Actinomycetota</taxon>
        <taxon>Actinomycetes</taxon>
        <taxon>Pseudonocardiales</taxon>
        <taxon>Pseudonocardiaceae</taxon>
        <taxon>Amycolatopsis</taxon>
    </lineage>
</organism>
<dbReference type="PROSITE" id="PS01117">
    <property type="entry name" value="HTH_MARR_1"/>
    <property type="match status" value="1"/>
</dbReference>
<dbReference type="SUPFAM" id="SSF46785">
    <property type="entry name" value="Winged helix' DNA-binding domain"/>
    <property type="match status" value="1"/>
</dbReference>
<dbReference type="PANTHER" id="PTHR33164:SF43">
    <property type="entry name" value="HTH-TYPE TRANSCRIPTIONAL REPRESSOR YETL"/>
    <property type="match status" value="1"/>
</dbReference>
<protein>
    <submittedName>
        <fullName evidence="5">DNA-binding transcriptional regulator, MarR family</fullName>
    </submittedName>
</protein>
<dbReference type="GO" id="GO:0003700">
    <property type="term" value="F:DNA-binding transcription factor activity"/>
    <property type="evidence" value="ECO:0007669"/>
    <property type="project" value="InterPro"/>
</dbReference>
<dbReference type="InterPro" id="IPR023187">
    <property type="entry name" value="Tscrpt_reg_MarR-type_CS"/>
</dbReference>
<dbReference type="SMART" id="SM00347">
    <property type="entry name" value="HTH_MARR"/>
    <property type="match status" value="1"/>
</dbReference>
<proteinExistence type="predicted"/>
<dbReference type="STRING" id="589385.SAMN05421504_104110"/>
<evidence type="ECO:0000256" key="2">
    <source>
        <dbReference type="ARBA" id="ARBA00023125"/>
    </source>
</evidence>
<reference evidence="5 6" key="1">
    <citation type="submission" date="2016-10" db="EMBL/GenBank/DDBJ databases">
        <authorList>
            <person name="de Groot N.N."/>
        </authorList>
    </citation>
    <scope>NUCLEOTIDE SEQUENCE [LARGE SCALE GENOMIC DNA]</scope>
    <source>
        <strain evidence="5 6">CPCC 202699</strain>
    </source>
</reference>
<dbReference type="InterPro" id="IPR000835">
    <property type="entry name" value="HTH_MarR-typ"/>
</dbReference>
<feature type="domain" description="HTH marR-type" evidence="4">
    <location>
        <begin position="2"/>
        <end position="135"/>
    </location>
</feature>
<evidence type="ECO:0000256" key="3">
    <source>
        <dbReference type="ARBA" id="ARBA00023163"/>
    </source>
</evidence>
<dbReference type="Gene3D" id="1.10.10.10">
    <property type="entry name" value="Winged helix-like DNA-binding domain superfamily/Winged helix DNA-binding domain"/>
    <property type="match status" value="1"/>
</dbReference>
<dbReference type="InterPro" id="IPR036388">
    <property type="entry name" value="WH-like_DNA-bd_sf"/>
</dbReference>